<organism evidence="1 2">
    <name type="scientific">Viridibacillus arvi</name>
    <dbReference type="NCBI Taxonomy" id="263475"/>
    <lineage>
        <taxon>Bacteria</taxon>
        <taxon>Bacillati</taxon>
        <taxon>Bacillota</taxon>
        <taxon>Bacilli</taxon>
        <taxon>Bacillales</taxon>
        <taxon>Caryophanaceae</taxon>
        <taxon>Viridibacillus</taxon>
    </lineage>
</organism>
<sequence length="145" mass="15953">MKKTSIYYVGILMAIVIIIVAMFSYNNENPMKTSSKGENVSTNEAEQLAVILSRIDKVGKVELYFYSGGQTAQDVKKESSSLENYFSWSNTTGQESGQVTGVLVVAEGANDIAVKNELVTTLTKVLEIPAHRIVVMPMEKRGEIK</sequence>
<reference evidence="2" key="1">
    <citation type="submission" date="2015-08" db="EMBL/GenBank/DDBJ databases">
        <title>Fjat-10028 dsm 16317.</title>
        <authorList>
            <person name="Liu B."/>
            <person name="Wang J."/>
            <person name="Zhu Y."/>
            <person name="Liu G."/>
            <person name="Chen Q."/>
            <person name="Chen Z."/>
            <person name="Lan J."/>
            <person name="Che J."/>
            <person name="Ge C."/>
            <person name="Shi H."/>
            <person name="Pan Z."/>
            <person name="Liu X."/>
        </authorList>
    </citation>
    <scope>NUCLEOTIDE SEQUENCE [LARGE SCALE GENOMIC DNA]</scope>
    <source>
        <strain evidence="2">DSM 16317</strain>
    </source>
</reference>
<protein>
    <recommendedName>
        <fullName evidence="3">Stage III sporulation protein AG</fullName>
    </recommendedName>
</protein>
<dbReference type="RefSeq" id="WP_053416285.1">
    <property type="nucleotide sequence ID" value="NZ_CP063302.1"/>
</dbReference>
<comment type="caution">
    <text evidence="1">The sequence shown here is derived from an EMBL/GenBank/DDBJ whole genome shotgun (WGS) entry which is preliminary data.</text>
</comment>
<keyword evidence="2" id="KW-1185">Reference proteome</keyword>
<evidence type="ECO:0000313" key="1">
    <source>
        <dbReference type="EMBL" id="KOO52110.1"/>
    </source>
</evidence>
<accession>A0A0M0LM08</accession>
<dbReference type="AlphaFoldDB" id="A0A0M0LM08"/>
<dbReference type="EMBL" id="LILB01000001">
    <property type="protein sequence ID" value="KOO52110.1"/>
    <property type="molecule type" value="Genomic_DNA"/>
</dbReference>
<dbReference type="GeneID" id="301135807"/>
<dbReference type="OrthoDB" id="2381602at2"/>
<name>A0A0M0LM08_9BACL</name>
<evidence type="ECO:0008006" key="3">
    <source>
        <dbReference type="Google" id="ProtNLM"/>
    </source>
</evidence>
<dbReference type="STRING" id="263475.AMD00_06775"/>
<dbReference type="Proteomes" id="UP000036867">
    <property type="component" value="Unassembled WGS sequence"/>
</dbReference>
<proteinExistence type="predicted"/>
<evidence type="ECO:0000313" key="2">
    <source>
        <dbReference type="Proteomes" id="UP000036867"/>
    </source>
</evidence>
<gene>
    <name evidence="1" type="ORF">AMD00_06775</name>
</gene>